<dbReference type="AlphaFoldDB" id="A0A2I0HXU9"/>
<dbReference type="SUPFAM" id="SSF53335">
    <property type="entry name" value="S-adenosyl-L-methionine-dependent methyltransferases"/>
    <property type="match status" value="1"/>
</dbReference>
<dbReference type="Proteomes" id="UP000233551">
    <property type="component" value="Unassembled WGS sequence"/>
</dbReference>
<evidence type="ECO:0000256" key="5">
    <source>
        <dbReference type="ARBA" id="ARBA00023453"/>
    </source>
</evidence>
<evidence type="ECO:0000313" key="6">
    <source>
        <dbReference type="EMBL" id="PKI36350.1"/>
    </source>
</evidence>
<dbReference type="PANTHER" id="PTHR10509">
    <property type="entry name" value="O-METHYLTRANSFERASE-RELATED"/>
    <property type="match status" value="1"/>
</dbReference>
<dbReference type="InterPro" id="IPR002935">
    <property type="entry name" value="SAM_O-MeTrfase"/>
</dbReference>
<keyword evidence="2" id="KW-0489">Methyltransferase</keyword>
<dbReference type="InterPro" id="IPR029063">
    <property type="entry name" value="SAM-dependent_MTases_sf"/>
</dbReference>
<keyword evidence="7" id="KW-1185">Reference proteome</keyword>
<dbReference type="GO" id="GO:0008171">
    <property type="term" value="F:O-methyltransferase activity"/>
    <property type="evidence" value="ECO:0007669"/>
    <property type="project" value="InterPro"/>
</dbReference>
<evidence type="ECO:0000256" key="1">
    <source>
        <dbReference type="ARBA" id="ARBA00001968"/>
    </source>
</evidence>
<evidence type="ECO:0000256" key="2">
    <source>
        <dbReference type="ARBA" id="ARBA00022603"/>
    </source>
</evidence>
<comment type="cofactor">
    <cofactor evidence="1">
        <name>a divalent metal cation</name>
        <dbReference type="ChEBI" id="CHEBI:60240"/>
    </cofactor>
</comment>
<comment type="caution">
    <text evidence="6">The sequence shown here is derived from an EMBL/GenBank/DDBJ whole genome shotgun (WGS) entry which is preliminary data.</text>
</comment>
<evidence type="ECO:0000256" key="3">
    <source>
        <dbReference type="ARBA" id="ARBA00022679"/>
    </source>
</evidence>
<reference evidence="6 7" key="1">
    <citation type="submission" date="2017-11" db="EMBL/GenBank/DDBJ databases">
        <title>De-novo sequencing of pomegranate (Punica granatum L.) genome.</title>
        <authorList>
            <person name="Akparov Z."/>
            <person name="Amiraslanov A."/>
            <person name="Hajiyeva S."/>
            <person name="Abbasov M."/>
            <person name="Kaur K."/>
            <person name="Hamwieh A."/>
            <person name="Solovyev V."/>
            <person name="Salamov A."/>
            <person name="Braich B."/>
            <person name="Kosarev P."/>
            <person name="Mahmoud A."/>
            <person name="Hajiyev E."/>
            <person name="Babayeva S."/>
            <person name="Izzatullayeva V."/>
            <person name="Mammadov A."/>
            <person name="Mammadov A."/>
            <person name="Sharifova S."/>
            <person name="Ojaghi J."/>
            <person name="Eynullazada K."/>
            <person name="Bayramov B."/>
            <person name="Abdulazimova A."/>
            <person name="Shahmuradov I."/>
        </authorList>
    </citation>
    <scope>NUCLEOTIDE SEQUENCE [LARGE SCALE GENOMIC DNA]</scope>
    <source>
        <strain evidence="7">cv. AG2017</strain>
        <tissue evidence="6">Leaf</tissue>
    </source>
</reference>
<dbReference type="STRING" id="22663.A0A2I0HXU9"/>
<dbReference type="PROSITE" id="PS51682">
    <property type="entry name" value="SAM_OMT_I"/>
    <property type="match status" value="1"/>
</dbReference>
<comment type="similarity">
    <text evidence="5">Belongs to the class I-like SAM-binding methyltransferase superfamily. Cation-dependent O-methyltransferase family.</text>
</comment>
<dbReference type="InterPro" id="IPR050362">
    <property type="entry name" value="Cation-dep_OMT"/>
</dbReference>
<dbReference type="GO" id="GO:0032259">
    <property type="term" value="P:methylation"/>
    <property type="evidence" value="ECO:0007669"/>
    <property type="project" value="UniProtKB-KW"/>
</dbReference>
<organism evidence="6 7">
    <name type="scientific">Punica granatum</name>
    <name type="common">Pomegranate</name>
    <dbReference type="NCBI Taxonomy" id="22663"/>
    <lineage>
        <taxon>Eukaryota</taxon>
        <taxon>Viridiplantae</taxon>
        <taxon>Streptophyta</taxon>
        <taxon>Embryophyta</taxon>
        <taxon>Tracheophyta</taxon>
        <taxon>Spermatophyta</taxon>
        <taxon>Magnoliopsida</taxon>
        <taxon>eudicotyledons</taxon>
        <taxon>Gunneridae</taxon>
        <taxon>Pentapetalae</taxon>
        <taxon>rosids</taxon>
        <taxon>malvids</taxon>
        <taxon>Myrtales</taxon>
        <taxon>Lythraceae</taxon>
        <taxon>Punica</taxon>
    </lineage>
</organism>
<gene>
    <name evidence="6" type="ORF">CRG98_043274</name>
</gene>
<dbReference type="Pfam" id="PF01596">
    <property type="entry name" value="Methyltransf_3"/>
    <property type="match status" value="1"/>
</dbReference>
<name>A0A2I0HXU9_PUNGR</name>
<evidence type="ECO:0000313" key="7">
    <source>
        <dbReference type="Proteomes" id="UP000233551"/>
    </source>
</evidence>
<dbReference type="PANTHER" id="PTHR10509:SF82">
    <property type="entry name" value="CAFFEOYL-COA O-METHYLTRANSFERASE-LIKE"/>
    <property type="match status" value="1"/>
</dbReference>
<keyword evidence="3" id="KW-0808">Transferase</keyword>
<accession>A0A2I0HXU9</accession>
<sequence>MNAKETIELGVFTGYSLLVTALSILQDGKIVAIGVDREAYESIGLPITKRANIKNKIEFIESEALPALDLLLQRTRLSRARRNQASLQLRPTQENEGSFDVALVDANRANQENHHERLMRQVRVGGVTVYDKTLWGGNTVLPDASSALLIRRRSWQDIAEFNKTIA</sequence>
<evidence type="ECO:0008006" key="8">
    <source>
        <dbReference type="Google" id="ProtNLM"/>
    </source>
</evidence>
<dbReference type="EMBL" id="PGOL01004903">
    <property type="protein sequence ID" value="PKI36350.1"/>
    <property type="molecule type" value="Genomic_DNA"/>
</dbReference>
<dbReference type="Gene3D" id="3.40.50.150">
    <property type="entry name" value="Vaccinia Virus protein VP39"/>
    <property type="match status" value="1"/>
</dbReference>
<protein>
    <recommendedName>
        <fullName evidence="8">Caffeoyl-CoA O-methyltransferase</fullName>
    </recommendedName>
</protein>
<keyword evidence="4" id="KW-0949">S-adenosyl-L-methionine</keyword>
<evidence type="ECO:0000256" key="4">
    <source>
        <dbReference type="ARBA" id="ARBA00022691"/>
    </source>
</evidence>
<proteinExistence type="inferred from homology"/>
<dbReference type="GO" id="GO:0008757">
    <property type="term" value="F:S-adenosylmethionine-dependent methyltransferase activity"/>
    <property type="evidence" value="ECO:0007669"/>
    <property type="project" value="TreeGrafter"/>
</dbReference>